<dbReference type="AlphaFoldDB" id="M2SQZ9"/>
<dbReference type="OMA" id="MAEGRCN"/>
<dbReference type="InterPro" id="IPR011057">
    <property type="entry name" value="Mss4-like_sf"/>
</dbReference>
<keyword evidence="3" id="KW-0862">Zinc</keyword>
<evidence type="ECO:0000256" key="2">
    <source>
        <dbReference type="ARBA" id="ARBA00022723"/>
    </source>
</evidence>
<evidence type="ECO:0000313" key="6">
    <source>
        <dbReference type="EMBL" id="EMD87740.1"/>
    </source>
</evidence>
<dbReference type="Pfam" id="PF04828">
    <property type="entry name" value="GFA"/>
    <property type="match status" value="1"/>
</dbReference>
<dbReference type="Gene3D" id="3.90.1590.10">
    <property type="entry name" value="glutathione-dependent formaldehyde- activating enzyme (gfa)"/>
    <property type="match status" value="1"/>
</dbReference>
<accession>M2SQZ9</accession>
<reference evidence="7" key="2">
    <citation type="journal article" date="2013" name="PLoS Genet.">
        <title>Comparative genome structure, secondary metabolite, and effector coding capacity across Cochliobolus pathogens.</title>
        <authorList>
            <person name="Condon B.J."/>
            <person name="Leng Y."/>
            <person name="Wu D."/>
            <person name="Bushley K.E."/>
            <person name="Ohm R.A."/>
            <person name="Otillar R."/>
            <person name="Martin J."/>
            <person name="Schackwitz W."/>
            <person name="Grimwood J."/>
            <person name="MohdZainudin N."/>
            <person name="Xue C."/>
            <person name="Wang R."/>
            <person name="Manning V.A."/>
            <person name="Dhillon B."/>
            <person name="Tu Z.J."/>
            <person name="Steffenson B.J."/>
            <person name="Salamov A."/>
            <person name="Sun H."/>
            <person name="Lowry S."/>
            <person name="LaButti K."/>
            <person name="Han J."/>
            <person name="Copeland A."/>
            <person name="Lindquist E."/>
            <person name="Barry K."/>
            <person name="Schmutz J."/>
            <person name="Baker S.E."/>
            <person name="Ciuffetti L.M."/>
            <person name="Grigoriev I.V."/>
            <person name="Zhong S."/>
            <person name="Turgeon B.G."/>
        </authorList>
    </citation>
    <scope>NUCLEOTIDE SEQUENCE [LARGE SCALE GENOMIC DNA]</scope>
    <source>
        <strain evidence="7">C5 / ATCC 48332 / race O</strain>
    </source>
</reference>
<evidence type="ECO:0000256" key="4">
    <source>
        <dbReference type="ARBA" id="ARBA00023239"/>
    </source>
</evidence>
<keyword evidence="4" id="KW-0456">Lyase</keyword>
<feature type="domain" description="CENP-V/GFA" evidence="5">
    <location>
        <begin position="2"/>
        <end position="110"/>
    </location>
</feature>
<dbReference type="SUPFAM" id="SSF51316">
    <property type="entry name" value="Mss4-like"/>
    <property type="match status" value="1"/>
</dbReference>
<gene>
    <name evidence="6" type="ORF">COCHEDRAFT_1196890</name>
</gene>
<dbReference type="PROSITE" id="PS51891">
    <property type="entry name" value="CENP_V_GFA"/>
    <property type="match status" value="1"/>
</dbReference>
<protein>
    <recommendedName>
        <fullName evidence="5">CENP-V/GFA domain-containing protein</fullName>
    </recommendedName>
</protein>
<dbReference type="EMBL" id="KB445581">
    <property type="protein sequence ID" value="EMD87740.1"/>
    <property type="molecule type" value="Genomic_DNA"/>
</dbReference>
<evidence type="ECO:0000259" key="5">
    <source>
        <dbReference type="PROSITE" id="PS51891"/>
    </source>
</evidence>
<keyword evidence="2" id="KW-0479">Metal-binding</keyword>
<sequence>MAEGRCNCGGIKVSIPALPEKTMICYCSNCRRAGSTIGSLIYLLDKSEVNIKDPNGNLKSYKDSDTKSGKPITRQFCGNCGCPIATLISDDSPIVVLKSGLFEHIPAPADKSFAEEEPSWIKILEPGEKRM</sequence>
<evidence type="ECO:0000256" key="1">
    <source>
        <dbReference type="ARBA" id="ARBA00005495"/>
    </source>
</evidence>
<organism evidence="6 7">
    <name type="scientific">Cochliobolus heterostrophus (strain C5 / ATCC 48332 / race O)</name>
    <name type="common">Southern corn leaf blight fungus</name>
    <name type="synonym">Bipolaris maydis</name>
    <dbReference type="NCBI Taxonomy" id="701091"/>
    <lineage>
        <taxon>Eukaryota</taxon>
        <taxon>Fungi</taxon>
        <taxon>Dikarya</taxon>
        <taxon>Ascomycota</taxon>
        <taxon>Pezizomycotina</taxon>
        <taxon>Dothideomycetes</taxon>
        <taxon>Pleosporomycetidae</taxon>
        <taxon>Pleosporales</taxon>
        <taxon>Pleosporineae</taxon>
        <taxon>Pleosporaceae</taxon>
        <taxon>Bipolaris</taxon>
    </lineage>
</organism>
<dbReference type="PANTHER" id="PTHR33337:SF40">
    <property type="entry name" value="CENP-V_GFA DOMAIN-CONTAINING PROTEIN-RELATED"/>
    <property type="match status" value="1"/>
</dbReference>
<dbReference type="OrthoDB" id="2212170at2759"/>
<proteinExistence type="inferred from homology"/>
<dbReference type="STRING" id="701091.M2SQZ9"/>
<evidence type="ECO:0000256" key="3">
    <source>
        <dbReference type="ARBA" id="ARBA00022833"/>
    </source>
</evidence>
<name>M2SQZ9_COCH5</name>
<dbReference type="GO" id="GO:0046872">
    <property type="term" value="F:metal ion binding"/>
    <property type="evidence" value="ECO:0007669"/>
    <property type="project" value="UniProtKB-KW"/>
</dbReference>
<reference evidence="6 7" key="1">
    <citation type="journal article" date="2012" name="PLoS Pathog.">
        <title>Diverse lifestyles and strategies of plant pathogenesis encoded in the genomes of eighteen Dothideomycetes fungi.</title>
        <authorList>
            <person name="Ohm R.A."/>
            <person name="Feau N."/>
            <person name="Henrissat B."/>
            <person name="Schoch C.L."/>
            <person name="Horwitz B.A."/>
            <person name="Barry K.W."/>
            <person name="Condon B.J."/>
            <person name="Copeland A.C."/>
            <person name="Dhillon B."/>
            <person name="Glaser F."/>
            <person name="Hesse C.N."/>
            <person name="Kosti I."/>
            <person name="LaButti K."/>
            <person name="Lindquist E.A."/>
            <person name="Lucas S."/>
            <person name="Salamov A.A."/>
            <person name="Bradshaw R.E."/>
            <person name="Ciuffetti L."/>
            <person name="Hamelin R.C."/>
            <person name="Kema G.H.J."/>
            <person name="Lawrence C."/>
            <person name="Scott J.A."/>
            <person name="Spatafora J.W."/>
            <person name="Turgeon B.G."/>
            <person name="de Wit P.J.G.M."/>
            <person name="Zhong S."/>
            <person name="Goodwin S.B."/>
            <person name="Grigoriev I.V."/>
        </authorList>
    </citation>
    <scope>NUCLEOTIDE SEQUENCE [LARGE SCALE GENOMIC DNA]</scope>
    <source>
        <strain evidence="7">C5 / ATCC 48332 / race O</strain>
    </source>
</reference>
<dbReference type="HOGENOM" id="CLU_055491_3_3_1"/>
<comment type="similarity">
    <text evidence="1">Belongs to the Gfa family.</text>
</comment>
<dbReference type="eggNOG" id="ENOG502SA0M">
    <property type="taxonomic scope" value="Eukaryota"/>
</dbReference>
<dbReference type="Proteomes" id="UP000016936">
    <property type="component" value="Unassembled WGS sequence"/>
</dbReference>
<keyword evidence="7" id="KW-1185">Reference proteome</keyword>
<evidence type="ECO:0000313" key="7">
    <source>
        <dbReference type="Proteomes" id="UP000016936"/>
    </source>
</evidence>
<dbReference type="InterPro" id="IPR006913">
    <property type="entry name" value="CENP-V/GFA"/>
</dbReference>
<dbReference type="GO" id="GO:0016846">
    <property type="term" value="F:carbon-sulfur lyase activity"/>
    <property type="evidence" value="ECO:0007669"/>
    <property type="project" value="InterPro"/>
</dbReference>
<dbReference type="PANTHER" id="PTHR33337">
    <property type="entry name" value="GFA DOMAIN-CONTAINING PROTEIN"/>
    <property type="match status" value="1"/>
</dbReference>